<reference evidence="3 4" key="1">
    <citation type="submission" date="2019-12" db="EMBL/GenBank/DDBJ databases">
        <title>Genomic-based taxomic classification of the family Erythrobacteraceae.</title>
        <authorList>
            <person name="Xu L."/>
        </authorList>
    </citation>
    <scope>NUCLEOTIDE SEQUENCE [LARGE SCALE GENOMIC DNA]</scope>
    <source>
        <strain evidence="3 4">JCM 16677</strain>
    </source>
</reference>
<organism evidence="3 4">
    <name type="scientific">Parerythrobacter jejuensis</name>
    <dbReference type="NCBI Taxonomy" id="795812"/>
    <lineage>
        <taxon>Bacteria</taxon>
        <taxon>Pseudomonadati</taxon>
        <taxon>Pseudomonadota</taxon>
        <taxon>Alphaproteobacteria</taxon>
        <taxon>Sphingomonadales</taxon>
        <taxon>Erythrobacteraceae</taxon>
        <taxon>Parerythrobacter</taxon>
    </lineage>
</organism>
<gene>
    <name evidence="3" type="ORF">GRI94_12810</name>
</gene>
<name>A0A845AU58_9SPHN</name>
<dbReference type="InterPro" id="IPR042047">
    <property type="entry name" value="SleB_dom1"/>
</dbReference>
<comment type="caution">
    <text evidence="3">The sequence shown here is derived from an EMBL/GenBank/DDBJ whole genome shotgun (WGS) entry which is preliminary data.</text>
</comment>
<feature type="signal peptide" evidence="1">
    <location>
        <begin position="1"/>
        <end position="39"/>
    </location>
</feature>
<dbReference type="Proteomes" id="UP000446786">
    <property type="component" value="Unassembled WGS sequence"/>
</dbReference>
<keyword evidence="1" id="KW-0732">Signal</keyword>
<sequence length="373" mass="39610">MPATSTANRFAFQRKRRGLGKRSRALIALAAAIAVPAFAAPSDWRGFTLGAQPEAELVPDVTPMPFEQPGGSFPGSAFYYLEDAPELAYDFEAAIEGADDAGQYFNPIEVMTGDPAQAVEVRSAGPAAAAFRNGGSGIDKARALQCLATAVYYEAASESTGGQKAVAQVVLNRVAHPTYPRSVCGVVYQGSERRTGCQFSFTCDGSLARKPARSSWAKAMRVAREALSGDVYAPVGHATHYHTTWINPYWASSLDLIGTIGAHRFYRWRGSAGKPSAFRTIYIGGEPLPKPKRRLAAAEAEAASGAADPVALANAYEEARKKAEAAARAASAPTYTPEIEARGGDSLFTAEKLPGVGNVKPEYANAGQWKEQP</sequence>
<evidence type="ECO:0000256" key="1">
    <source>
        <dbReference type="SAM" id="SignalP"/>
    </source>
</evidence>
<dbReference type="Pfam" id="PF07486">
    <property type="entry name" value="Hydrolase_2"/>
    <property type="match status" value="1"/>
</dbReference>
<dbReference type="GO" id="GO:0016787">
    <property type="term" value="F:hydrolase activity"/>
    <property type="evidence" value="ECO:0007669"/>
    <property type="project" value="UniProtKB-KW"/>
</dbReference>
<evidence type="ECO:0000313" key="3">
    <source>
        <dbReference type="EMBL" id="MXP32703.1"/>
    </source>
</evidence>
<dbReference type="EMBL" id="WTYE01000001">
    <property type="protein sequence ID" value="MXP32703.1"/>
    <property type="molecule type" value="Genomic_DNA"/>
</dbReference>
<keyword evidence="3" id="KW-0378">Hydrolase</keyword>
<dbReference type="Gene3D" id="1.10.10.2520">
    <property type="entry name" value="Cell wall hydrolase SleB, domain 1"/>
    <property type="match status" value="1"/>
</dbReference>
<protein>
    <submittedName>
        <fullName evidence="3">Cell wall hydrolase</fullName>
    </submittedName>
</protein>
<dbReference type="AlphaFoldDB" id="A0A845AU58"/>
<keyword evidence="4" id="KW-1185">Reference proteome</keyword>
<feature type="domain" description="Cell wall hydrolase SleB" evidence="2">
    <location>
        <begin position="158"/>
        <end position="266"/>
    </location>
</feature>
<dbReference type="OrthoDB" id="9785345at2"/>
<accession>A0A845AU58</accession>
<dbReference type="InterPro" id="IPR011105">
    <property type="entry name" value="Cell_wall_hydrolase_SleB"/>
</dbReference>
<proteinExistence type="predicted"/>
<dbReference type="RefSeq" id="WP_160780491.1">
    <property type="nucleotide sequence ID" value="NZ_BAAAZF010000001.1"/>
</dbReference>
<evidence type="ECO:0000313" key="4">
    <source>
        <dbReference type="Proteomes" id="UP000446786"/>
    </source>
</evidence>
<feature type="chain" id="PRO_5032336056" evidence="1">
    <location>
        <begin position="40"/>
        <end position="373"/>
    </location>
</feature>
<evidence type="ECO:0000259" key="2">
    <source>
        <dbReference type="Pfam" id="PF07486"/>
    </source>
</evidence>